<dbReference type="RefSeq" id="WP_249504834.1">
    <property type="nucleotide sequence ID" value="NZ_CP097253.1"/>
</dbReference>
<gene>
    <name evidence="2" type="ORF">M1K48_05450</name>
</gene>
<evidence type="ECO:0008006" key="4">
    <source>
        <dbReference type="Google" id="ProtNLM"/>
    </source>
</evidence>
<evidence type="ECO:0000313" key="3">
    <source>
        <dbReference type="Proteomes" id="UP000831921"/>
    </source>
</evidence>
<name>A0ABY5MXN0_9SPHN</name>
<keyword evidence="1" id="KW-0472">Membrane</keyword>
<dbReference type="Proteomes" id="UP000831921">
    <property type="component" value="Chromosome"/>
</dbReference>
<accession>A0ABY5MXN0</accession>
<keyword evidence="3" id="KW-1185">Reference proteome</keyword>
<sequence length="47" mass="4907">MDGSVILIIVGVIAAFLALKFIKGVIKFAVLAAIVIAVIYFLSQGSL</sequence>
<evidence type="ECO:0000256" key="1">
    <source>
        <dbReference type="SAM" id="Phobius"/>
    </source>
</evidence>
<reference evidence="2 3" key="1">
    <citation type="submission" date="2022-05" db="EMBL/GenBank/DDBJ databases">
        <title>S8-45 Sphingomonas ultraviolaceadurans.</title>
        <authorList>
            <person name="Liu Y."/>
        </authorList>
    </citation>
    <scope>NUCLEOTIDE SEQUENCE [LARGE SCALE GENOMIC DNA]</scope>
    <source>
        <strain evidence="2 3">S8-45</strain>
    </source>
</reference>
<protein>
    <recommendedName>
        <fullName evidence="4">DUF3096 domain-containing protein</fullName>
    </recommendedName>
</protein>
<evidence type="ECO:0000313" key="2">
    <source>
        <dbReference type="EMBL" id="UUR09068.1"/>
    </source>
</evidence>
<keyword evidence="1" id="KW-1133">Transmembrane helix</keyword>
<feature type="transmembrane region" description="Helical" evidence="1">
    <location>
        <begin position="6"/>
        <end position="22"/>
    </location>
</feature>
<keyword evidence="1" id="KW-0812">Transmembrane</keyword>
<proteinExistence type="predicted"/>
<dbReference type="EMBL" id="CP097253">
    <property type="protein sequence ID" value="UUR09068.1"/>
    <property type="molecule type" value="Genomic_DNA"/>
</dbReference>
<feature type="transmembrane region" description="Helical" evidence="1">
    <location>
        <begin position="29"/>
        <end position="46"/>
    </location>
</feature>
<organism evidence="2 3">
    <name type="scientific">Sphingomonas glaciei</name>
    <dbReference type="NCBI Taxonomy" id="2938948"/>
    <lineage>
        <taxon>Bacteria</taxon>
        <taxon>Pseudomonadati</taxon>
        <taxon>Pseudomonadota</taxon>
        <taxon>Alphaproteobacteria</taxon>
        <taxon>Sphingomonadales</taxon>
        <taxon>Sphingomonadaceae</taxon>
        <taxon>Sphingomonas</taxon>
    </lineage>
</organism>